<evidence type="ECO:0000256" key="1">
    <source>
        <dbReference type="SAM" id="SignalP"/>
    </source>
</evidence>
<dbReference type="Pfam" id="PF18962">
    <property type="entry name" value="Por_Secre_tail"/>
    <property type="match status" value="1"/>
</dbReference>
<dbReference type="EMBL" id="RJJE01000001">
    <property type="protein sequence ID" value="RNI32908.1"/>
    <property type="molecule type" value="Genomic_DNA"/>
</dbReference>
<feature type="chain" id="PRO_5017939634" evidence="1">
    <location>
        <begin position="31"/>
        <end position="586"/>
    </location>
</feature>
<sequence length="586" mass="64700">MTISLPFGKRWHLFLSVFLFLLCSGLSAQATHLRAGNIYAVADTTANPVPGRFFFTLVTFSVAPPPFEDLRATLYFGDCTRQEVARESRTLLDNGQNNSFMNVYRFEHIYGPGTYTVSFVGENRNGGIVNISSSVTQTFFLQTTVTVDPLLLRNRSPRMQYPPVDVAVRGQVFVHNPATYDPDGDSLAFKLVEPRIFDRFDACGNPLGKVAPGYQGLENYLSGQLAPGRPAGLTLNVYTGQLTWNNPGRLGEFNIAFVVEEWRGGRLIGRVIRDMQIYVREDSNRPPVIAVPREIYVKAGSSLQEEITVTDADEHSVSLSLLAHLPTSFNTATGFSTQNGVSGTFTWKPEDSDVRKEPYLVVFRAIDAPTTWTKLVDMQPWLIHVVGPAPMIKSAVQESNTSIRLAWDAYTYQDAKQLYIYRKQTTPATGTGNRKRTISAPEGYTLIGQVDGNATSFVDDKIDQGTTNPSYCYRIYAEYASAAGGTSEASAEVCARFVTGMAEELKQQFSFFPNPAPSTLTVQAPNSVQVQKGILLNSSGQQITDLTPRKTVAGWVFDVKNIAAGFYLFHLQTDKGTLVHKLLVGH</sequence>
<feature type="signal peptide" evidence="1">
    <location>
        <begin position="1"/>
        <end position="30"/>
    </location>
</feature>
<dbReference type="Proteomes" id="UP000271010">
    <property type="component" value="Unassembled WGS sequence"/>
</dbReference>
<dbReference type="AlphaFoldDB" id="A0A3M9N7B3"/>
<comment type="caution">
    <text evidence="3">The sequence shown here is derived from an EMBL/GenBank/DDBJ whole genome shotgun (WGS) entry which is preliminary data.</text>
</comment>
<keyword evidence="1" id="KW-0732">Signal</keyword>
<gene>
    <name evidence="3" type="ORF">EFA69_00340</name>
</gene>
<dbReference type="NCBIfam" id="TIGR04183">
    <property type="entry name" value="Por_Secre_tail"/>
    <property type="match status" value="1"/>
</dbReference>
<evidence type="ECO:0000313" key="4">
    <source>
        <dbReference type="Proteomes" id="UP000271010"/>
    </source>
</evidence>
<name>A0A3M9N7B3_9BACT</name>
<dbReference type="OrthoDB" id="1123245at2"/>
<reference evidence="3 4" key="1">
    <citation type="submission" date="2018-11" db="EMBL/GenBank/DDBJ databases">
        <title>Rufibacter latericius sp. nov., isolated from water in Baiyang Lake.</title>
        <authorList>
            <person name="Yang Y."/>
        </authorList>
    </citation>
    <scope>NUCLEOTIDE SEQUENCE [LARGE SCALE GENOMIC DNA]</scope>
    <source>
        <strain evidence="3 4">MCC P1</strain>
    </source>
</reference>
<dbReference type="InterPro" id="IPR013783">
    <property type="entry name" value="Ig-like_fold"/>
</dbReference>
<dbReference type="Gene3D" id="2.60.40.10">
    <property type="entry name" value="Immunoglobulins"/>
    <property type="match status" value="1"/>
</dbReference>
<dbReference type="RefSeq" id="WP_123131107.1">
    <property type="nucleotide sequence ID" value="NZ_RJJE01000001.1"/>
</dbReference>
<accession>A0A3M9N7B3</accession>
<protein>
    <submittedName>
        <fullName evidence="3">T9SS C-terminal target domain-containing protein</fullName>
    </submittedName>
</protein>
<proteinExistence type="predicted"/>
<evidence type="ECO:0000313" key="3">
    <source>
        <dbReference type="EMBL" id="RNI32908.1"/>
    </source>
</evidence>
<organism evidence="3 4">
    <name type="scientific">Rufibacter immobilis</name>
    <dbReference type="NCBI Taxonomy" id="1348778"/>
    <lineage>
        <taxon>Bacteria</taxon>
        <taxon>Pseudomonadati</taxon>
        <taxon>Bacteroidota</taxon>
        <taxon>Cytophagia</taxon>
        <taxon>Cytophagales</taxon>
        <taxon>Hymenobacteraceae</taxon>
        <taxon>Rufibacter</taxon>
    </lineage>
</organism>
<evidence type="ECO:0000259" key="2">
    <source>
        <dbReference type="Pfam" id="PF18962"/>
    </source>
</evidence>
<dbReference type="InterPro" id="IPR026444">
    <property type="entry name" value="Secre_tail"/>
</dbReference>
<feature type="domain" description="Secretion system C-terminal sorting" evidence="2">
    <location>
        <begin position="512"/>
        <end position="584"/>
    </location>
</feature>
<keyword evidence="4" id="KW-1185">Reference proteome</keyword>